<evidence type="ECO:0000313" key="10">
    <source>
        <dbReference type="EMBL" id="KAA8915871.1"/>
    </source>
</evidence>
<evidence type="ECO:0000259" key="9">
    <source>
        <dbReference type="SMART" id="SM00906"/>
    </source>
</evidence>
<protein>
    <recommendedName>
        <fullName evidence="9">Xylanolytic transcriptional activator regulatory domain-containing protein</fullName>
    </recommendedName>
</protein>
<dbReference type="PANTHER" id="PTHR47782:SF12">
    <property type="entry name" value="ZN(II)2CYS6 TRANSCRIPTION FACTOR (EUROFUNG)"/>
    <property type="match status" value="1"/>
</dbReference>
<evidence type="ECO:0000313" key="11">
    <source>
        <dbReference type="Proteomes" id="UP000761534"/>
    </source>
</evidence>
<keyword evidence="3" id="KW-0862">Zinc</keyword>
<evidence type="ECO:0000256" key="6">
    <source>
        <dbReference type="ARBA" id="ARBA00023163"/>
    </source>
</evidence>
<keyword evidence="5" id="KW-0238">DNA-binding</keyword>
<dbReference type="CDD" id="cd12148">
    <property type="entry name" value="fungal_TF_MHR"/>
    <property type="match status" value="1"/>
</dbReference>
<dbReference type="AlphaFoldDB" id="A0A642V7V6"/>
<keyword evidence="4" id="KW-0805">Transcription regulation</keyword>
<dbReference type="OrthoDB" id="2399539at2759"/>
<feature type="compositionally biased region" description="Polar residues" evidence="8">
    <location>
        <begin position="47"/>
        <end position="58"/>
    </location>
</feature>
<dbReference type="GO" id="GO:0006351">
    <property type="term" value="P:DNA-templated transcription"/>
    <property type="evidence" value="ECO:0007669"/>
    <property type="project" value="InterPro"/>
</dbReference>
<feature type="domain" description="Xylanolytic transcriptional activator regulatory" evidence="9">
    <location>
        <begin position="278"/>
        <end position="351"/>
    </location>
</feature>
<dbReference type="GO" id="GO:0045944">
    <property type="term" value="P:positive regulation of transcription by RNA polymerase II"/>
    <property type="evidence" value="ECO:0007669"/>
    <property type="project" value="TreeGrafter"/>
</dbReference>
<accession>A0A642V7V6</accession>
<reference evidence="10" key="1">
    <citation type="journal article" date="2019" name="G3 (Bethesda)">
        <title>Genome Assemblies of Two Rare Opportunistic Yeast Pathogens: Diutina rugosa (syn. Candida rugosa) and Trichomonascus ciferrii (syn. Candida ciferrii).</title>
        <authorList>
            <person name="Mixao V."/>
            <person name="Saus E."/>
            <person name="Hansen A.P."/>
            <person name="Lass-Florl C."/>
            <person name="Gabaldon T."/>
        </authorList>
    </citation>
    <scope>NUCLEOTIDE SEQUENCE</scope>
    <source>
        <strain evidence="10">CBS 4856</strain>
    </source>
</reference>
<evidence type="ECO:0000256" key="3">
    <source>
        <dbReference type="ARBA" id="ARBA00022833"/>
    </source>
</evidence>
<gene>
    <name evidence="10" type="ORF">TRICI_001964</name>
</gene>
<keyword evidence="2" id="KW-0479">Metal-binding</keyword>
<comment type="caution">
    <text evidence="10">The sequence shown here is derived from an EMBL/GenBank/DDBJ whole genome shotgun (WGS) entry which is preliminary data.</text>
</comment>
<dbReference type="Pfam" id="PF04082">
    <property type="entry name" value="Fungal_trans"/>
    <property type="match status" value="1"/>
</dbReference>
<evidence type="ECO:0000256" key="2">
    <source>
        <dbReference type="ARBA" id="ARBA00022723"/>
    </source>
</evidence>
<feature type="compositionally biased region" description="Low complexity" evidence="8">
    <location>
        <begin position="69"/>
        <end position="78"/>
    </location>
</feature>
<dbReference type="VEuPathDB" id="FungiDB:TRICI_001964"/>
<dbReference type="GO" id="GO:0000981">
    <property type="term" value="F:DNA-binding transcription factor activity, RNA polymerase II-specific"/>
    <property type="evidence" value="ECO:0007669"/>
    <property type="project" value="TreeGrafter"/>
</dbReference>
<dbReference type="GO" id="GO:0008270">
    <property type="term" value="F:zinc ion binding"/>
    <property type="evidence" value="ECO:0007669"/>
    <property type="project" value="InterPro"/>
</dbReference>
<dbReference type="GO" id="GO:0005634">
    <property type="term" value="C:nucleus"/>
    <property type="evidence" value="ECO:0007669"/>
    <property type="project" value="UniProtKB-SubCell"/>
</dbReference>
<evidence type="ECO:0000256" key="5">
    <source>
        <dbReference type="ARBA" id="ARBA00023125"/>
    </source>
</evidence>
<keyword evidence="11" id="KW-1185">Reference proteome</keyword>
<dbReference type="Proteomes" id="UP000761534">
    <property type="component" value="Unassembled WGS sequence"/>
</dbReference>
<dbReference type="SMART" id="SM00906">
    <property type="entry name" value="Fungal_trans"/>
    <property type="match status" value="1"/>
</dbReference>
<comment type="subcellular location">
    <subcellularLocation>
        <location evidence="1">Nucleus</location>
    </subcellularLocation>
</comment>
<evidence type="ECO:0000256" key="4">
    <source>
        <dbReference type="ARBA" id="ARBA00023015"/>
    </source>
</evidence>
<name>A0A642V7V6_9ASCO</name>
<feature type="region of interest" description="Disordered" evidence="8">
    <location>
        <begin position="25"/>
        <end position="87"/>
    </location>
</feature>
<evidence type="ECO:0000256" key="7">
    <source>
        <dbReference type="ARBA" id="ARBA00023242"/>
    </source>
</evidence>
<sequence length="729" mass="82307">METNRRSRDDYTMLLEEKVAKLEAELNNIRNHAPSPHGSQGLVRPQPSGNHHQTLSPASMSTPQPPTGPGSTTDSNGGHQPSSRHAVSILNSDPESGVVAPQSFSVVSSLLQDNFWGRTNAGAAHMQPHQTTAVGDSTGLLPDYNFDEYLKSRPIDIPDESTGDTLLENYLKIQGKFSFMDKNTFIKLHQDRHKVPTNLDDPTYRFNSFVLFSIYALSTVLQPPSCVAGKSFLEPHRYYSTALRHARLCKSKNQMWQIKALLICAMYQMRTDIDHGCHFDMVNRCIKLCAEVGLHQSKEFDQLTLYEQEMRKRLFWSVYGLERLYAVSTGRKFGLEEEEILLDFPVDLDFDDLTEEKIRRARNSQHETPDVTAITFTKHIWKLRRLESDMVTAIYRTDRPMQELFSKVDYYLASLKNWREAHKPFTTREENVASIAYAKGVRLLLQPFLASLDPDGPLFKKCVVETGRICGVFRDFYRKAEEGYTTIAMHTNFIAGLTLIYCLWLSKDTNFLPILESIRICTTSLYMLTERSKLCKNYRDTFENLVTATIKHVIENQSARLQAKPENSAGTNQLFSADSSTSIFQNIVPASRQANLSDIRPIPSVSSNFSNGTPSMVDDVKPDINVLRANDDPIREQQPPATTANDSSSPIVANTPWAYGAQAILPQVPLPNSANAPPSREWLDACGYDDTMYNMIQDISSWTKVSGEAGYDTQIPDNMWTNLTDFSLT</sequence>
<keyword evidence="6" id="KW-0804">Transcription</keyword>
<dbReference type="InterPro" id="IPR007219">
    <property type="entry name" value="XnlR_reg_dom"/>
</dbReference>
<dbReference type="EMBL" id="SWFS01000132">
    <property type="protein sequence ID" value="KAA8915871.1"/>
    <property type="molecule type" value="Genomic_DNA"/>
</dbReference>
<organism evidence="10 11">
    <name type="scientific">Trichomonascus ciferrii</name>
    <dbReference type="NCBI Taxonomy" id="44093"/>
    <lineage>
        <taxon>Eukaryota</taxon>
        <taxon>Fungi</taxon>
        <taxon>Dikarya</taxon>
        <taxon>Ascomycota</taxon>
        <taxon>Saccharomycotina</taxon>
        <taxon>Dipodascomycetes</taxon>
        <taxon>Dipodascales</taxon>
        <taxon>Trichomonascaceae</taxon>
        <taxon>Trichomonascus</taxon>
        <taxon>Trichomonascus ciferrii complex</taxon>
    </lineage>
</organism>
<dbReference type="PANTHER" id="PTHR47782">
    <property type="entry name" value="ZN(II)2CYS6 TRANSCRIPTION FACTOR (EUROFUNG)-RELATED"/>
    <property type="match status" value="1"/>
</dbReference>
<evidence type="ECO:0000256" key="1">
    <source>
        <dbReference type="ARBA" id="ARBA00004123"/>
    </source>
</evidence>
<dbReference type="GO" id="GO:0043565">
    <property type="term" value="F:sequence-specific DNA binding"/>
    <property type="evidence" value="ECO:0007669"/>
    <property type="project" value="TreeGrafter"/>
</dbReference>
<proteinExistence type="predicted"/>
<keyword evidence="7" id="KW-0539">Nucleus</keyword>
<dbReference type="InterPro" id="IPR052202">
    <property type="entry name" value="Yeast_MetPath_Reg"/>
</dbReference>
<evidence type="ECO:0000256" key="8">
    <source>
        <dbReference type="SAM" id="MobiDB-lite"/>
    </source>
</evidence>